<dbReference type="Gene3D" id="3.30.565.10">
    <property type="entry name" value="Histidine kinase-like ATPase, C-terminal domain"/>
    <property type="match status" value="1"/>
</dbReference>
<reference evidence="5 6" key="1">
    <citation type="submission" date="2020-05" db="EMBL/GenBank/DDBJ databases">
        <title>MicrobeNet Type strains.</title>
        <authorList>
            <person name="Nicholson A.C."/>
        </authorList>
    </citation>
    <scope>NUCLEOTIDE SEQUENCE [LARGE SCALE GENOMIC DNA]</scope>
    <source>
        <strain evidence="5 6">ATCC 700815</strain>
    </source>
</reference>
<evidence type="ECO:0000256" key="3">
    <source>
        <dbReference type="SAM" id="MobiDB-lite"/>
    </source>
</evidence>
<feature type="compositionally biased region" description="Basic and acidic residues" evidence="3">
    <location>
        <begin position="141"/>
        <end position="165"/>
    </location>
</feature>
<dbReference type="SUPFAM" id="SSF55874">
    <property type="entry name" value="ATPase domain of HSP90 chaperone/DNA topoisomerase II/histidine kinase"/>
    <property type="match status" value="1"/>
</dbReference>
<dbReference type="PRINTS" id="PR00344">
    <property type="entry name" value="BCTRLSENSOR"/>
</dbReference>
<dbReference type="PANTHER" id="PTHR43065:SF49">
    <property type="entry name" value="HISTIDINE KINASE"/>
    <property type="match status" value="1"/>
</dbReference>
<organism evidence="5 6">
    <name type="scientific">Cupriavidus gilardii</name>
    <dbReference type="NCBI Taxonomy" id="82541"/>
    <lineage>
        <taxon>Bacteria</taxon>
        <taxon>Pseudomonadati</taxon>
        <taxon>Pseudomonadota</taxon>
        <taxon>Betaproteobacteria</taxon>
        <taxon>Burkholderiales</taxon>
        <taxon>Burkholderiaceae</taxon>
        <taxon>Cupriavidus</taxon>
    </lineage>
</organism>
<evidence type="ECO:0000256" key="1">
    <source>
        <dbReference type="ARBA" id="ARBA00000085"/>
    </source>
</evidence>
<evidence type="ECO:0000259" key="4">
    <source>
        <dbReference type="PROSITE" id="PS50109"/>
    </source>
</evidence>
<dbReference type="AlphaFoldDB" id="A0A849BLZ3"/>
<dbReference type="RefSeq" id="WP_170265897.1">
    <property type="nucleotide sequence ID" value="NZ_BAAAEB010000001.1"/>
</dbReference>
<dbReference type="PROSITE" id="PS50109">
    <property type="entry name" value="HIS_KIN"/>
    <property type="match status" value="1"/>
</dbReference>
<dbReference type="EC" id="2.7.13.3" evidence="2"/>
<dbReference type="Pfam" id="PF02518">
    <property type="entry name" value="HATPase_c"/>
    <property type="match status" value="1"/>
</dbReference>
<dbReference type="EMBL" id="JABEMD010000017">
    <property type="protein sequence ID" value="NNH11589.1"/>
    <property type="molecule type" value="Genomic_DNA"/>
</dbReference>
<comment type="caution">
    <text evidence="5">The sequence shown here is derived from an EMBL/GenBank/DDBJ whole genome shotgun (WGS) entry which is preliminary data.</text>
</comment>
<protein>
    <recommendedName>
        <fullName evidence="2">histidine kinase</fullName>
        <ecNumber evidence="2">2.7.13.3</ecNumber>
    </recommendedName>
</protein>
<dbReference type="InterPro" id="IPR004358">
    <property type="entry name" value="Sig_transdc_His_kin-like_C"/>
</dbReference>
<evidence type="ECO:0000313" key="5">
    <source>
        <dbReference type="EMBL" id="NNH11589.1"/>
    </source>
</evidence>
<dbReference type="PANTHER" id="PTHR43065">
    <property type="entry name" value="SENSOR HISTIDINE KINASE"/>
    <property type="match status" value="1"/>
</dbReference>
<comment type="catalytic activity">
    <reaction evidence="1">
        <text>ATP + protein L-histidine = ADP + protein N-phospho-L-histidine.</text>
        <dbReference type="EC" id="2.7.13.3"/>
    </reaction>
</comment>
<evidence type="ECO:0000313" key="6">
    <source>
        <dbReference type="Proteomes" id="UP000542973"/>
    </source>
</evidence>
<accession>A0A849BLZ3</accession>
<dbReference type="GO" id="GO:0004673">
    <property type="term" value="F:protein histidine kinase activity"/>
    <property type="evidence" value="ECO:0007669"/>
    <property type="project" value="UniProtKB-EC"/>
</dbReference>
<proteinExistence type="predicted"/>
<dbReference type="InterPro" id="IPR003594">
    <property type="entry name" value="HATPase_dom"/>
</dbReference>
<dbReference type="InterPro" id="IPR036890">
    <property type="entry name" value="HATPase_C_sf"/>
</dbReference>
<feature type="domain" description="Histidine kinase" evidence="4">
    <location>
        <begin position="40"/>
        <end position="266"/>
    </location>
</feature>
<sequence length="271" mass="28482">MHRADRADRGDRADCVHRTDRAHRTALAGIRKSLASGALLADRLLGVVRRREHRREAIALAEELQQCDPLIRATLGPGIALRYAVSPDCLPVHADRCELGLALLNLAANARDAMPEGGLLEIGAANLGAACGGAATLPPELDARRGPEDSADGADRHRPVERTDEPADEPAGDPAGNPADDPRTDTATPMRGVYVRLWVSDSGIGMPAHVADRALEPLFTTKPDGVGTGLGLSQVADFCREAGGAVTVRSAPGKGTTVTLFLPACQLPRRA</sequence>
<gene>
    <name evidence="5" type="ORF">HLB16_11935</name>
</gene>
<dbReference type="InterPro" id="IPR005467">
    <property type="entry name" value="His_kinase_dom"/>
</dbReference>
<feature type="region of interest" description="Disordered" evidence="3">
    <location>
        <begin position="138"/>
        <end position="188"/>
    </location>
</feature>
<dbReference type="SMART" id="SM00387">
    <property type="entry name" value="HATPase_c"/>
    <property type="match status" value="1"/>
</dbReference>
<evidence type="ECO:0000256" key="2">
    <source>
        <dbReference type="ARBA" id="ARBA00012438"/>
    </source>
</evidence>
<dbReference type="Proteomes" id="UP000542973">
    <property type="component" value="Unassembled WGS sequence"/>
</dbReference>
<name>A0A849BLZ3_9BURK</name>